<gene>
    <name evidence="3" type="ORF">D3Y59_07760</name>
</gene>
<dbReference type="KEGG" id="hyh:D3Y59_07760"/>
<name>A0A3B7R0I1_9BACT</name>
<proteinExistence type="predicted"/>
<accession>A0A3B7R0I1</accession>
<evidence type="ECO:0000256" key="1">
    <source>
        <dbReference type="SAM" id="SignalP"/>
    </source>
</evidence>
<evidence type="ECO:0000313" key="4">
    <source>
        <dbReference type="Proteomes" id="UP000262802"/>
    </source>
</evidence>
<evidence type="ECO:0000313" key="3">
    <source>
        <dbReference type="EMBL" id="AYA36963.1"/>
    </source>
</evidence>
<dbReference type="EMBL" id="CP032317">
    <property type="protein sequence ID" value="AYA36963.1"/>
    <property type="molecule type" value="Genomic_DNA"/>
</dbReference>
<protein>
    <recommendedName>
        <fullName evidence="2">Copper-binding protein MbnP-like domain-containing protein</fullName>
    </recommendedName>
</protein>
<evidence type="ECO:0000259" key="2">
    <source>
        <dbReference type="Pfam" id="PF20243"/>
    </source>
</evidence>
<keyword evidence="1" id="KW-0732">Signal</keyword>
<dbReference type="Proteomes" id="UP000262802">
    <property type="component" value="Chromosome"/>
</dbReference>
<reference evidence="3 4" key="1">
    <citation type="submission" date="2018-09" db="EMBL/GenBank/DDBJ databases">
        <title>Hymenobacter medium sp. nov., isolated from R2A medium.</title>
        <authorList>
            <person name="Yingchao G."/>
        </authorList>
    </citation>
    <scope>NUCLEOTIDE SEQUENCE [LARGE SCALE GENOMIC DNA]</scope>
    <source>
        <strain evidence="4">sh-6</strain>
    </source>
</reference>
<feature type="chain" id="PRO_5017575652" description="Copper-binding protein MbnP-like domain-containing protein" evidence="1">
    <location>
        <begin position="24"/>
        <end position="257"/>
    </location>
</feature>
<dbReference type="RefSeq" id="WP_119444541.1">
    <property type="nucleotide sequence ID" value="NZ_CP032317.1"/>
</dbReference>
<dbReference type="PROSITE" id="PS51257">
    <property type="entry name" value="PROKAR_LIPOPROTEIN"/>
    <property type="match status" value="1"/>
</dbReference>
<dbReference type="Pfam" id="PF20243">
    <property type="entry name" value="MbnP"/>
    <property type="match status" value="1"/>
</dbReference>
<feature type="domain" description="Copper-binding protein MbnP-like" evidence="2">
    <location>
        <begin position="36"/>
        <end position="230"/>
    </location>
</feature>
<dbReference type="InterPro" id="IPR046863">
    <property type="entry name" value="MbnP-like_dom"/>
</dbReference>
<organism evidence="3 4">
    <name type="scientific">Hymenobacter oligotrophus</name>
    <dbReference type="NCBI Taxonomy" id="2319843"/>
    <lineage>
        <taxon>Bacteria</taxon>
        <taxon>Pseudomonadati</taxon>
        <taxon>Bacteroidota</taxon>
        <taxon>Cytophagia</taxon>
        <taxon>Cytophagales</taxon>
        <taxon>Hymenobacteraceae</taxon>
        <taxon>Hymenobacter</taxon>
    </lineage>
</organism>
<keyword evidence="4" id="KW-1185">Reference proteome</keyword>
<dbReference type="OrthoDB" id="1422031at2"/>
<feature type="signal peptide" evidence="1">
    <location>
        <begin position="1"/>
        <end position="23"/>
    </location>
</feature>
<sequence>MRFRTATPAFAALVLAIASLVFTACGSKNKAQPSKGTLQLQFENVVGTQALALGQTYTTADGDPFTVSKLNYYISNIRLTKADGSEWAEPESYHLVKHDQTSTRTIALQQVPTGNYTAIRFTIGVDSTRNVSGAQAGALDPLNDMFWTWNTGYIFLKLEGTSPRAANGQLVFHIGGFRAPHNTIRTVSPPLPAGALLQVRADKAATVYYKADVLKLFSGPHPVRFAELSNTMGGAAAVRVANNYAAGMFRIDHVHAD</sequence>
<dbReference type="AlphaFoldDB" id="A0A3B7R0I1"/>